<dbReference type="AlphaFoldDB" id="A0A4R2LLB3"/>
<organism evidence="2 3">
    <name type="scientific">Plasticicumulans lactativorans</name>
    <dbReference type="NCBI Taxonomy" id="1133106"/>
    <lineage>
        <taxon>Bacteria</taxon>
        <taxon>Pseudomonadati</taxon>
        <taxon>Pseudomonadota</taxon>
        <taxon>Gammaproteobacteria</taxon>
        <taxon>Candidatus Competibacteraceae</taxon>
        <taxon>Plasticicumulans</taxon>
    </lineage>
</organism>
<accession>A0A4R2LLB3</accession>
<dbReference type="EMBL" id="SLWY01000016">
    <property type="protein sequence ID" value="TCO80195.1"/>
    <property type="molecule type" value="Genomic_DNA"/>
</dbReference>
<dbReference type="InterPro" id="IPR023885">
    <property type="entry name" value="4Fe4S-binding_SPASM_dom"/>
</dbReference>
<protein>
    <recommendedName>
        <fullName evidence="1">4Fe4S-binding SPASM domain-containing protein</fullName>
    </recommendedName>
</protein>
<dbReference type="RefSeq" id="WP_132544223.1">
    <property type="nucleotide sequence ID" value="NZ_SLWY01000016.1"/>
</dbReference>
<dbReference type="Pfam" id="PF13186">
    <property type="entry name" value="SPASM"/>
    <property type="match status" value="1"/>
</dbReference>
<proteinExistence type="predicted"/>
<evidence type="ECO:0000313" key="3">
    <source>
        <dbReference type="Proteomes" id="UP000295765"/>
    </source>
</evidence>
<feature type="domain" description="4Fe4S-binding SPASM" evidence="1">
    <location>
        <begin position="35"/>
        <end position="64"/>
    </location>
</feature>
<evidence type="ECO:0000259" key="1">
    <source>
        <dbReference type="Pfam" id="PF13186"/>
    </source>
</evidence>
<name>A0A4R2LLB3_9GAMM</name>
<keyword evidence="3" id="KW-1185">Reference proteome</keyword>
<reference evidence="2 3" key="1">
    <citation type="submission" date="2019-03" db="EMBL/GenBank/DDBJ databases">
        <title>Genomic Encyclopedia of Type Strains, Phase IV (KMG-IV): sequencing the most valuable type-strain genomes for metagenomic binning, comparative biology and taxonomic classification.</title>
        <authorList>
            <person name="Goeker M."/>
        </authorList>
    </citation>
    <scope>NUCLEOTIDE SEQUENCE [LARGE SCALE GENOMIC DNA]</scope>
    <source>
        <strain evidence="2 3">DSM 25287</strain>
    </source>
</reference>
<gene>
    <name evidence="2" type="ORF">EV699_116101</name>
</gene>
<evidence type="ECO:0000313" key="2">
    <source>
        <dbReference type="EMBL" id="TCO80195.1"/>
    </source>
</evidence>
<sequence>MPGIFQLIVSLDAAEQGAFAAMRPGADLDAIAVNVGEIWNSDAYRAFRDQHAHGNYPGFCAACYRPESARH</sequence>
<dbReference type="Proteomes" id="UP000295765">
    <property type="component" value="Unassembled WGS sequence"/>
</dbReference>
<comment type="caution">
    <text evidence="2">The sequence shown here is derived from an EMBL/GenBank/DDBJ whole genome shotgun (WGS) entry which is preliminary data.</text>
</comment>